<evidence type="ECO:0000313" key="3">
    <source>
        <dbReference type="EMBL" id="RVU55133.1"/>
    </source>
</evidence>
<dbReference type="SUPFAM" id="SSF52799">
    <property type="entry name" value="(Phosphotyrosine protein) phosphatases II"/>
    <property type="match status" value="1"/>
</dbReference>
<evidence type="ECO:0000259" key="2">
    <source>
        <dbReference type="PROSITE" id="PS50056"/>
    </source>
</evidence>
<dbReference type="InterPro" id="IPR000387">
    <property type="entry name" value="Tyr_Pase_dom"/>
</dbReference>
<dbReference type="GO" id="GO:0004721">
    <property type="term" value="F:phosphoprotein phosphatase activity"/>
    <property type="evidence" value="ECO:0007669"/>
    <property type="project" value="InterPro"/>
</dbReference>
<dbReference type="InterPro" id="IPR026893">
    <property type="entry name" value="Tyr/Ser_Pase_IphP-type"/>
</dbReference>
<dbReference type="PANTHER" id="PTHR31126">
    <property type="entry name" value="TYROSINE-PROTEIN PHOSPHATASE"/>
    <property type="match status" value="1"/>
</dbReference>
<dbReference type="Pfam" id="PF13350">
    <property type="entry name" value="Y_phosphatase3"/>
    <property type="match status" value="1"/>
</dbReference>
<dbReference type="EMBL" id="RLIH01000004">
    <property type="protein sequence ID" value="RVU55133.1"/>
    <property type="molecule type" value="Genomic_DNA"/>
</dbReference>
<dbReference type="OrthoDB" id="9815473at2"/>
<reference evidence="3 4" key="1">
    <citation type="submission" date="2018-11" db="EMBL/GenBank/DDBJ databases">
        <title>Genome sequencing and assembly of Anaerosphaera sp. nov., GS7-6-2.</title>
        <authorList>
            <person name="Rettenmaier R."/>
            <person name="Liebl W."/>
            <person name="Zverlov V."/>
        </authorList>
    </citation>
    <scope>NUCLEOTIDE SEQUENCE [LARGE SCALE GENOMIC DNA]</scope>
    <source>
        <strain evidence="3 4">GS7-6-2</strain>
    </source>
</reference>
<feature type="domain" description="Tyrosine specific protein phosphatases" evidence="2">
    <location>
        <begin position="115"/>
        <end position="164"/>
    </location>
</feature>
<protein>
    <submittedName>
        <fullName evidence="3">Tyrosine-protein phosphatase</fullName>
    </submittedName>
</protein>
<dbReference type="AlphaFoldDB" id="A0A437S7T8"/>
<comment type="similarity">
    <text evidence="1">Belongs to the protein-tyrosine phosphatase family.</text>
</comment>
<sequence length="232" mass="26511">MKSRILKIEGVRNVRDLGGIENRDGKILKRGFYFRTGSLYNITDKGQKTLVTLGIDTVIDLRSRVEVDKKPDKVTVKNHYWMPMLDAFQAEMLKGTPPKTALNEMYMSLIRGQEAEFRNIFKLIADHSNGKGILYHCTAGKDRTGILSMLLLSAANVSYDKIIEDYSMTYPSKEVLEKYPEHLRFLFYAPPEAMDYTLKWIDVNYGGPLGYLNKIGVVEKELDIIRNSFGVL</sequence>
<dbReference type="PANTHER" id="PTHR31126:SF1">
    <property type="entry name" value="TYROSINE SPECIFIC PROTEIN PHOSPHATASES DOMAIN-CONTAINING PROTEIN"/>
    <property type="match status" value="1"/>
</dbReference>
<proteinExistence type="inferred from homology"/>
<accession>A0A437S7T8</accession>
<keyword evidence="4" id="KW-1185">Reference proteome</keyword>
<gene>
    <name evidence="3" type="ORF">EF514_04385</name>
</gene>
<evidence type="ECO:0000256" key="1">
    <source>
        <dbReference type="ARBA" id="ARBA00009580"/>
    </source>
</evidence>
<evidence type="ECO:0000313" key="4">
    <source>
        <dbReference type="Proteomes" id="UP000288812"/>
    </source>
</evidence>
<comment type="caution">
    <text evidence="3">The sequence shown here is derived from an EMBL/GenBank/DDBJ whole genome shotgun (WGS) entry which is preliminary data.</text>
</comment>
<dbReference type="PROSITE" id="PS50056">
    <property type="entry name" value="TYR_PHOSPHATASE_2"/>
    <property type="match status" value="1"/>
</dbReference>
<dbReference type="Proteomes" id="UP000288812">
    <property type="component" value="Unassembled WGS sequence"/>
</dbReference>
<organism evidence="3 4">
    <name type="scientific">Anaerosphaera multitolerans</name>
    <dbReference type="NCBI Taxonomy" id="2487351"/>
    <lineage>
        <taxon>Bacteria</taxon>
        <taxon>Bacillati</taxon>
        <taxon>Bacillota</taxon>
        <taxon>Tissierellia</taxon>
        <taxon>Tissierellales</taxon>
        <taxon>Peptoniphilaceae</taxon>
        <taxon>Anaerosphaera</taxon>
    </lineage>
</organism>
<name>A0A437S7T8_9FIRM</name>
<dbReference type="RefSeq" id="WP_127724208.1">
    <property type="nucleotide sequence ID" value="NZ_RLIH01000004.1"/>
</dbReference>
<dbReference type="InterPro" id="IPR029021">
    <property type="entry name" value="Prot-tyrosine_phosphatase-like"/>
</dbReference>
<dbReference type="Gene3D" id="3.90.190.10">
    <property type="entry name" value="Protein tyrosine phosphatase superfamily"/>
    <property type="match status" value="1"/>
</dbReference>